<accession>A0A3M7T9Z3</accession>
<protein>
    <submittedName>
        <fullName evidence="1">Uncharacterized protein</fullName>
    </submittedName>
</protein>
<gene>
    <name evidence="1" type="ORF">BpHYR1_005876</name>
</gene>
<evidence type="ECO:0000313" key="1">
    <source>
        <dbReference type="EMBL" id="RNA44795.1"/>
    </source>
</evidence>
<organism evidence="1 2">
    <name type="scientific">Brachionus plicatilis</name>
    <name type="common">Marine rotifer</name>
    <name type="synonym">Brachionus muelleri</name>
    <dbReference type="NCBI Taxonomy" id="10195"/>
    <lineage>
        <taxon>Eukaryota</taxon>
        <taxon>Metazoa</taxon>
        <taxon>Spiralia</taxon>
        <taxon>Gnathifera</taxon>
        <taxon>Rotifera</taxon>
        <taxon>Eurotatoria</taxon>
        <taxon>Monogononta</taxon>
        <taxon>Pseudotrocha</taxon>
        <taxon>Ploima</taxon>
        <taxon>Brachionidae</taxon>
        <taxon>Brachionus</taxon>
    </lineage>
</organism>
<dbReference type="Proteomes" id="UP000276133">
    <property type="component" value="Unassembled WGS sequence"/>
</dbReference>
<comment type="caution">
    <text evidence="1">The sequence shown here is derived from an EMBL/GenBank/DDBJ whole genome shotgun (WGS) entry which is preliminary data.</text>
</comment>
<reference evidence="1 2" key="1">
    <citation type="journal article" date="2018" name="Sci. Rep.">
        <title>Genomic signatures of local adaptation to the degree of environmental predictability in rotifers.</title>
        <authorList>
            <person name="Franch-Gras L."/>
            <person name="Hahn C."/>
            <person name="Garcia-Roger E.M."/>
            <person name="Carmona M.J."/>
            <person name="Serra M."/>
            <person name="Gomez A."/>
        </authorList>
    </citation>
    <scope>NUCLEOTIDE SEQUENCE [LARGE SCALE GENOMIC DNA]</scope>
    <source>
        <strain evidence="1">HYR1</strain>
    </source>
</reference>
<name>A0A3M7T9Z3_BRAPC</name>
<proteinExistence type="predicted"/>
<evidence type="ECO:0000313" key="2">
    <source>
        <dbReference type="Proteomes" id="UP000276133"/>
    </source>
</evidence>
<sequence length="72" mass="8636">MTFNYAIAKYFNGCLLFKGYKCKISNVISLLNPNFRSTQHKIICLKEMTKYPSKMSHYFSFMNERMRHKNNN</sequence>
<dbReference type="EMBL" id="REGN01000059">
    <property type="protein sequence ID" value="RNA44795.1"/>
    <property type="molecule type" value="Genomic_DNA"/>
</dbReference>
<keyword evidence="2" id="KW-1185">Reference proteome</keyword>
<dbReference type="AlphaFoldDB" id="A0A3M7T9Z3"/>